<dbReference type="Proteomes" id="UP000182054">
    <property type="component" value="Unassembled WGS sequence"/>
</dbReference>
<gene>
    <name evidence="4" type="ORF">SAMN05444374_12252</name>
</gene>
<organism evidence="4 5">
    <name type="scientific">Rhodococcoides kroppenstedtii</name>
    <dbReference type="NCBI Taxonomy" id="293050"/>
    <lineage>
        <taxon>Bacteria</taxon>
        <taxon>Bacillati</taxon>
        <taxon>Actinomycetota</taxon>
        <taxon>Actinomycetes</taxon>
        <taxon>Mycobacteriales</taxon>
        <taxon>Nocardiaceae</taxon>
        <taxon>Rhodococcoides</taxon>
    </lineage>
</organism>
<evidence type="ECO:0000256" key="3">
    <source>
        <dbReference type="SAM" id="MobiDB-lite"/>
    </source>
</evidence>
<dbReference type="AlphaFoldDB" id="A0A1I0UEG0"/>
<accession>A0A1I0UEG0</accession>
<proteinExistence type="predicted"/>
<name>A0A1I0UEG0_9NOCA</name>
<protein>
    <recommendedName>
        <fullName evidence="6">Zinc-finger</fullName>
    </recommendedName>
</protein>
<dbReference type="Gene3D" id="1.10.10.1320">
    <property type="entry name" value="Anti-sigma factor, zinc-finger domain"/>
    <property type="match status" value="1"/>
</dbReference>
<keyword evidence="1" id="KW-0805">Transcription regulation</keyword>
<dbReference type="GeneID" id="85487684"/>
<dbReference type="RefSeq" id="WP_068366418.1">
    <property type="nucleotide sequence ID" value="NZ_FOJN01000022.1"/>
</dbReference>
<feature type="region of interest" description="Disordered" evidence="3">
    <location>
        <begin position="83"/>
        <end position="112"/>
    </location>
</feature>
<evidence type="ECO:0000256" key="2">
    <source>
        <dbReference type="ARBA" id="ARBA00023163"/>
    </source>
</evidence>
<evidence type="ECO:0000313" key="4">
    <source>
        <dbReference type="EMBL" id="SFA62415.1"/>
    </source>
</evidence>
<dbReference type="EMBL" id="FOJN01000022">
    <property type="protein sequence ID" value="SFA62415.1"/>
    <property type="molecule type" value="Genomic_DNA"/>
</dbReference>
<keyword evidence="2" id="KW-0804">Transcription</keyword>
<sequence length="112" mass="12295">MTRERRQFNPTEHLASEAVAAYVDGELRMNAYLRAAHHVSQCPDCAAEVDAQQQARIALRSSEQVTMPSSLMGLLHQIPDRHPCAPGDSRPGALPSFRGGIASGLSGRFRRR</sequence>
<reference evidence="4 5" key="1">
    <citation type="submission" date="2016-10" db="EMBL/GenBank/DDBJ databases">
        <authorList>
            <person name="de Groot N.N."/>
        </authorList>
    </citation>
    <scope>NUCLEOTIDE SEQUENCE [LARGE SCALE GENOMIC DNA]</scope>
    <source>
        <strain evidence="4 5">DSM 44908</strain>
    </source>
</reference>
<evidence type="ECO:0000256" key="1">
    <source>
        <dbReference type="ARBA" id="ARBA00023015"/>
    </source>
</evidence>
<evidence type="ECO:0008006" key="6">
    <source>
        <dbReference type="Google" id="ProtNLM"/>
    </source>
</evidence>
<evidence type="ECO:0000313" key="5">
    <source>
        <dbReference type="Proteomes" id="UP000182054"/>
    </source>
</evidence>
<dbReference type="InterPro" id="IPR041916">
    <property type="entry name" value="Anti_sigma_zinc_sf"/>
</dbReference>